<proteinExistence type="predicted"/>
<accession>A0A6C2YPX7</accession>
<dbReference type="Gene3D" id="2.130.10.130">
    <property type="entry name" value="Integrin alpha, N-terminal"/>
    <property type="match status" value="1"/>
</dbReference>
<reference evidence="2" key="1">
    <citation type="submission" date="2019-04" db="EMBL/GenBank/DDBJ databases">
        <authorList>
            <consortium name="Science for Life Laboratories"/>
        </authorList>
    </citation>
    <scope>NUCLEOTIDE SEQUENCE</scope>
    <source>
        <strain evidence="2">MBLW1</strain>
    </source>
</reference>
<protein>
    <submittedName>
        <fullName evidence="2">Uncharacterized protein</fullName>
    </submittedName>
</protein>
<dbReference type="InterPro" id="IPR013517">
    <property type="entry name" value="FG-GAP"/>
</dbReference>
<organism evidence="2">
    <name type="scientific">Tuwongella immobilis</name>
    <dbReference type="NCBI Taxonomy" id="692036"/>
    <lineage>
        <taxon>Bacteria</taxon>
        <taxon>Pseudomonadati</taxon>
        <taxon>Planctomycetota</taxon>
        <taxon>Planctomycetia</taxon>
        <taxon>Gemmatales</taxon>
        <taxon>Gemmataceae</taxon>
        <taxon>Tuwongella</taxon>
    </lineage>
</organism>
<dbReference type="KEGG" id="tim:GMBLW1_02720"/>
<dbReference type="Pfam" id="PF13517">
    <property type="entry name" value="FG-GAP_3"/>
    <property type="match status" value="1"/>
</dbReference>
<evidence type="ECO:0000256" key="1">
    <source>
        <dbReference type="ARBA" id="ARBA00022729"/>
    </source>
</evidence>
<keyword evidence="1" id="KW-0732">Signal</keyword>
<dbReference type="InParanoid" id="A0A6C2YPX7"/>
<dbReference type="Proteomes" id="UP000464378">
    <property type="component" value="Chromosome"/>
</dbReference>
<keyword evidence="3" id="KW-1185">Reference proteome</keyword>
<evidence type="ECO:0000313" key="2">
    <source>
        <dbReference type="EMBL" id="VIP03688.1"/>
    </source>
</evidence>
<dbReference type="EMBL" id="LR586016">
    <property type="protein sequence ID" value="VIP03688.1"/>
    <property type="molecule type" value="Genomic_DNA"/>
</dbReference>
<dbReference type="NCBIfam" id="NF033679">
    <property type="entry name" value="DNRLRE_dom"/>
    <property type="match status" value="2"/>
</dbReference>
<dbReference type="InterPro" id="IPR028994">
    <property type="entry name" value="Integrin_alpha_N"/>
</dbReference>
<gene>
    <name evidence="2" type="ORF">GMBLW1_02720</name>
</gene>
<sequence>MPLDWFREWLSGANRKRPRSSPPRRPNTLVQVETLESRAVPATLSFREGIAGYTGTQDTFLDQNNPTANNGATTTVQVGQTAGAANRQTLIRFDNLFGLETDAGKIPFNAKITKAVLSFQVDTPGPGAAVHDMLVNWNESSTWNSLTNGLEPGTDVTSLFGAQAGLASLAKSFGANTAMDVDVTTSLRNWLNGAADATEANAKNLGWGLLPWTSGNNSLGLRSSESTSSNRPVLTVSFERAETTVVSFQQGVNGYTGVLDTMLSSKNASTVFEAATALTVAASPPSPSDQYQSLIRFNGVEAAIPSNSKIYRAFLVFETTGSGGGSGFNLHELFVNFDKNSTFNSLGGGINLAGTEYNSVPVATFGSASNANHIQDGQIVRLDVTSSVQNWSNGVDNKGWVLLPLSNGTNDWSFFSSEDGKGPRLEIVYSTPPNLTGATSLTSIPEDLSVGGIAVANDGTSITDLLTPVYSDGDSTINPGVAITQVNNTNGVWQFTADGIAWNAINIPTGKVLVLDGTVGSTAKVRFVPSPNFFGNVQGLTFFAWDQFVTAKSGSYVDLNSLTNSLSASTLTANIVVNPVPDIPTVVEALTSENTTTTDGLQISRAGVDKGEVTHFQITWLDPELTGKLYTKTLDTNGKLIIDQLLSNGDFIDATIASYGLAYEPNANTNGLKYFYVAGSLNDLFTVGDKAKAQISVFDVADQPQVVSGPPSTLEDTSTIIQIDRNSSDSVAVGLFQIGTVSNGYLEFTATKGKVPTGTFIPLNEAQAGLRFVPDPDFFGNASFTIRTAISPSVSSLGPTLFVNIPVAPVADTPTAPDVTAPEDTVAKVVVTRYVNDGAEVNNLRITNTGGGFSSGKLYRDQALTQLINPDDVIAFDDALDGLFFVPNTDFVGVATFEVQAGIDGVFAGKIVPVDVTFIEQAEAPVAIVTSPIDEEGTGTIQVSPNPAETVAVTHFRITSPNVTFSLVRTNNIYTLAEAASLGFTGNLDFFGNAVIQVQAATGPNLTDLSGPVVNVPLVVNPIADTPVVVDARALLDTQTTSGLEITPNPVDGATINFFYIDNITNGTLFQNDGVTAITNGTWISLAQGAAGLRFTPTTGFIGLGSFTIAASPDTDLANASSIATATIAIGPDFNPPTITPVTIAEDTPSSPILIVADPGDPIPAPFYQIVSVTNGTLYLRDGVTVVNPGDFVTAAQATVDGLIFRPDSNFFGTANFEIAAAVGTLPVTVIGLPGTGTITVDPIPDAPTITPITVVEDSGVSTSRLVVTPSADDLGTTTHYLVVTIDGGTLYLADGVTVVSAGTFITVADGTAGLRFQPEANFFGTATFTLLGSTSATLAGVATAGATGTILVTPVADPGSTFDYQTVANTSTGPIIRFLANPVDGASITHFQVLTVQNGTLLKADGTPIVPGSFITFAEAQSLQFLPTTGFLGFGVVTAVPATAADPFAVASAASTSFILVNPAPVVPPLPPVVPPPGQPRPNATPGWHVTGAGPGGGPQVNLYDTTSGNLVASFNAYESSFTGGVRVALGDVNGDGVRDIITAAGFGGGPLVRVFDGATLQPILNFFAYEDSFRGGAYVAAADLDGDGRVEIITGVGDGGGPLVKIFNGLTGAPIGAFFAYDSNFRGGVNVAAGDLDGDGKAEIVVGAGIGGGPHVQVLDGTTFTVRSSFFAYDPSFRGGTFVAIGDVTGDFRGEIITGPGFGGGPDLRIYREDGFLLRNRPIPSDNVGTPNTGLRVSISNTASGSEQIFVSTGVGGSSIVRVFQGSTLEELRSFDPYPGFLGGVYLGGD</sequence>
<name>A0A6C2YPX7_9BACT</name>
<evidence type="ECO:0000313" key="3">
    <source>
        <dbReference type="Proteomes" id="UP000464378"/>
    </source>
</evidence>
<dbReference type="RefSeq" id="WP_162658852.1">
    <property type="nucleotide sequence ID" value="NZ_LR593887.1"/>
</dbReference>
<dbReference type="SUPFAM" id="SSF69318">
    <property type="entry name" value="Integrin alpha N-terminal domain"/>
    <property type="match status" value="1"/>
</dbReference>
<dbReference type="EMBL" id="LR593887">
    <property type="protein sequence ID" value="VTS04744.1"/>
    <property type="molecule type" value="Genomic_DNA"/>
</dbReference>